<evidence type="ECO:0000256" key="1">
    <source>
        <dbReference type="SAM" id="MobiDB-lite"/>
    </source>
</evidence>
<dbReference type="PANTHER" id="PTHR46333">
    <property type="entry name" value="CYTOKINESIS PROTEIN 3"/>
    <property type="match status" value="1"/>
</dbReference>
<organism evidence="3 4">
    <name type="scientific">Mycteria americana</name>
    <name type="common">Wood stork</name>
    <dbReference type="NCBI Taxonomy" id="33587"/>
    <lineage>
        <taxon>Eukaryota</taxon>
        <taxon>Metazoa</taxon>
        <taxon>Chordata</taxon>
        <taxon>Craniata</taxon>
        <taxon>Vertebrata</taxon>
        <taxon>Euteleostomi</taxon>
        <taxon>Archelosauria</taxon>
        <taxon>Archosauria</taxon>
        <taxon>Dinosauria</taxon>
        <taxon>Saurischia</taxon>
        <taxon>Theropoda</taxon>
        <taxon>Coelurosauria</taxon>
        <taxon>Aves</taxon>
        <taxon>Neognathae</taxon>
        <taxon>Neoaves</taxon>
        <taxon>Aequornithes</taxon>
        <taxon>Ciconiiformes</taxon>
        <taxon>Ciconiidae</taxon>
        <taxon>Mycteria</taxon>
    </lineage>
</organism>
<dbReference type="InterPro" id="IPR052557">
    <property type="entry name" value="CAP/Cytokinesis_protein"/>
</dbReference>
<gene>
    <name evidence="3" type="ORF">QYF61_025982</name>
</gene>
<evidence type="ECO:0000313" key="4">
    <source>
        <dbReference type="Proteomes" id="UP001333110"/>
    </source>
</evidence>
<dbReference type="InterPro" id="IPR038765">
    <property type="entry name" value="Papain-like_cys_pep_sf"/>
</dbReference>
<dbReference type="SUPFAM" id="SSF54001">
    <property type="entry name" value="Cysteine proteinases"/>
    <property type="match status" value="1"/>
</dbReference>
<feature type="domain" description="Transglutaminase-like" evidence="2">
    <location>
        <begin position="202"/>
        <end position="271"/>
    </location>
</feature>
<proteinExistence type="predicted"/>
<dbReference type="InterPro" id="IPR002931">
    <property type="entry name" value="Transglutaminase-like"/>
</dbReference>
<evidence type="ECO:0000313" key="3">
    <source>
        <dbReference type="EMBL" id="KAK4819167.1"/>
    </source>
</evidence>
<comment type="caution">
    <text evidence="3">The sequence shown here is derived from an EMBL/GenBank/DDBJ whole genome shotgun (WGS) entry which is preliminary data.</text>
</comment>
<dbReference type="EMBL" id="JAUNZN010000007">
    <property type="protein sequence ID" value="KAK4819167.1"/>
    <property type="molecule type" value="Genomic_DNA"/>
</dbReference>
<dbReference type="GO" id="GO:0005737">
    <property type="term" value="C:cytoplasm"/>
    <property type="evidence" value="ECO:0007669"/>
    <property type="project" value="TreeGrafter"/>
</dbReference>
<name>A0AAN7RW11_MYCAM</name>
<reference evidence="3 4" key="1">
    <citation type="journal article" date="2023" name="J. Hered.">
        <title>Chromosome-level genome of the wood stork (Mycteria americana) provides insight into avian chromosome evolution.</title>
        <authorList>
            <person name="Flamio R. Jr."/>
            <person name="Ramstad K.M."/>
        </authorList>
    </citation>
    <scope>NUCLEOTIDE SEQUENCE [LARGE SCALE GENOMIC DNA]</scope>
    <source>
        <strain evidence="3">JAX WOST 10</strain>
    </source>
</reference>
<protein>
    <recommendedName>
        <fullName evidence="2">Transglutaminase-like domain-containing protein</fullName>
    </recommendedName>
</protein>
<dbReference type="Proteomes" id="UP001333110">
    <property type="component" value="Unassembled WGS sequence"/>
</dbReference>
<dbReference type="PANTHER" id="PTHR46333:SF4">
    <property type="entry name" value="TRANSGLUTAMINASE-LIKE DOMAIN-CONTAINING PROTEIN"/>
    <property type="match status" value="1"/>
</dbReference>
<keyword evidence="4" id="KW-1185">Reference proteome</keyword>
<evidence type="ECO:0000259" key="2">
    <source>
        <dbReference type="SMART" id="SM00460"/>
    </source>
</evidence>
<dbReference type="Gene3D" id="3.10.620.30">
    <property type="match status" value="1"/>
</dbReference>
<dbReference type="Pfam" id="PF01841">
    <property type="entry name" value="Transglut_core"/>
    <property type="match status" value="1"/>
</dbReference>
<dbReference type="AlphaFoldDB" id="A0AAN7RW11"/>
<accession>A0AAN7RW11</accession>
<sequence>MSDVCNGNFPLGHVSEEISCETSEKVPRRVTNVNRNKEGVLKKVSTTQKVRDEPEDSPSKAVFMFWANKVNNSSERATFHKLLQKSSMTAGSCSPALLPKEGVSSLEEEKQAKNPQRKTRRDLFSDSKVFSHVDTHVLNVSQQLKSRHTGLSVQAIVPLITATSQSKLETVRAIWFWLCHNIEYDVDGFLGLSQKIHMPEQVLQTGKAVCSGYARLCQEMCREAGLSCVEVPGFGRSPGSRGGRWCQQQKSSHMWNVVELEGQWCLLDACWGAGTVDAENRLFMPRHDDFFFLTDPEHFIETHWPEDPQWQLLQPPVSREDFEQRVFKTSEFFRLQLSLLSPNTSLLKTGKCKARAKSSSSKSSLAFKK</sequence>
<feature type="region of interest" description="Disordered" evidence="1">
    <location>
        <begin position="102"/>
        <end position="121"/>
    </location>
</feature>
<dbReference type="SMART" id="SM00460">
    <property type="entry name" value="TGc"/>
    <property type="match status" value="1"/>
</dbReference>